<protein>
    <submittedName>
        <fullName evidence="5">Carbohydrate kinase</fullName>
        <ecNumber evidence="5">2.7.1.-</ecNumber>
    </submittedName>
</protein>
<dbReference type="EC" id="2.7.1.-" evidence="5"/>
<sequence length="302" mass="33535">MSKNIKAVCFGEILYDVFPDMERIGGAPLNVASRLSSFRIDTEMISKVGVDEKGDELLKYLNSQNIETGNILKDKQRSTGVVNVKLSASGSATYNIAYPSAWDKIELTDTMVNSVRNSDAFIFGSLVCRDEVSRNTLFKLIPKAKFRVLDFNLRPPHYSKELLLELMQHADFLKFNDDELFEIAELLGSEYNSLEQNLLFIAVKSNAKQICVTKGRHGAVFLHDKKLYYNSGYKVKVKDTVGAGDSFLGTLLAKLLQGEEPQQALDKACAMGALVAAKEGANPEISETLLNTFMNPMRAAKK</sequence>
<accession>A0ABU1ELG0</accession>
<gene>
    <name evidence="5" type="ORF">RE431_01130</name>
</gene>
<dbReference type="Pfam" id="PF00294">
    <property type="entry name" value="PfkB"/>
    <property type="match status" value="1"/>
</dbReference>
<keyword evidence="6" id="KW-1185">Reference proteome</keyword>
<evidence type="ECO:0000256" key="2">
    <source>
        <dbReference type="ARBA" id="ARBA00022679"/>
    </source>
</evidence>
<evidence type="ECO:0000313" key="6">
    <source>
        <dbReference type="Proteomes" id="UP001257234"/>
    </source>
</evidence>
<organism evidence="5 6">
    <name type="scientific">Christiangramia sediminicola</name>
    <dbReference type="NCBI Taxonomy" id="3073267"/>
    <lineage>
        <taxon>Bacteria</taxon>
        <taxon>Pseudomonadati</taxon>
        <taxon>Bacteroidota</taxon>
        <taxon>Flavobacteriia</taxon>
        <taxon>Flavobacteriales</taxon>
        <taxon>Flavobacteriaceae</taxon>
        <taxon>Christiangramia</taxon>
    </lineage>
</organism>
<keyword evidence="3 5" id="KW-0418">Kinase</keyword>
<dbReference type="InterPro" id="IPR011611">
    <property type="entry name" value="PfkB_dom"/>
</dbReference>
<evidence type="ECO:0000313" key="5">
    <source>
        <dbReference type="EMBL" id="MDR5589225.1"/>
    </source>
</evidence>
<dbReference type="InterPro" id="IPR050306">
    <property type="entry name" value="PfkB_Carbo_kinase"/>
</dbReference>
<feature type="domain" description="Carbohydrate kinase PfkB" evidence="4">
    <location>
        <begin position="23"/>
        <end position="283"/>
    </location>
</feature>
<evidence type="ECO:0000256" key="1">
    <source>
        <dbReference type="ARBA" id="ARBA00010688"/>
    </source>
</evidence>
<dbReference type="SUPFAM" id="SSF53613">
    <property type="entry name" value="Ribokinase-like"/>
    <property type="match status" value="1"/>
</dbReference>
<dbReference type="PANTHER" id="PTHR43085:SF57">
    <property type="entry name" value="CARBOHYDRATE KINASE PFKB DOMAIN-CONTAINING PROTEIN"/>
    <property type="match status" value="1"/>
</dbReference>
<dbReference type="RefSeq" id="WP_309560122.1">
    <property type="nucleotide sequence ID" value="NZ_JAVJIU010000001.1"/>
</dbReference>
<reference evidence="6" key="1">
    <citation type="submission" date="2023-07" db="EMBL/GenBank/DDBJ databases">
        <title>Christiangramia sp. SM2212., a novel bacterium of the family Flavobacteriaceae isolated from the sea sediment.</title>
        <authorList>
            <person name="Wang J."/>
            <person name="Zhang X."/>
        </authorList>
    </citation>
    <scope>NUCLEOTIDE SEQUENCE [LARGE SCALE GENOMIC DNA]</scope>
    <source>
        <strain evidence="6">SM2212</strain>
    </source>
</reference>
<dbReference type="Gene3D" id="3.40.1190.20">
    <property type="match status" value="1"/>
</dbReference>
<evidence type="ECO:0000259" key="4">
    <source>
        <dbReference type="Pfam" id="PF00294"/>
    </source>
</evidence>
<evidence type="ECO:0000256" key="3">
    <source>
        <dbReference type="ARBA" id="ARBA00022777"/>
    </source>
</evidence>
<comment type="similarity">
    <text evidence="1">Belongs to the carbohydrate kinase PfkB family.</text>
</comment>
<dbReference type="CDD" id="cd01167">
    <property type="entry name" value="bac_FRK"/>
    <property type="match status" value="1"/>
</dbReference>
<keyword evidence="2 5" id="KW-0808">Transferase</keyword>
<name>A0ABU1ELG0_9FLAO</name>
<dbReference type="Proteomes" id="UP001257234">
    <property type="component" value="Unassembled WGS sequence"/>
</dbReference>
<dbReference type="PANTHER" id="PTHR43085">
    <property type="entry name" value="HEXOKINASE FAMILY MEMBER"/>
    <property type="match status" value="1"/>
</dbReference>
<comment type="caution">
    <text evidence="5">The sequence shown here is derived from an EMBL/GenBank/DDBJ whole genome shotgun (WGS) entry which is preliminary data.</text>
</comment>
<proteinExistence type="inferred from homology"/>
<dbReference type="GO" id="GO:0016301">
    <property type="term" value="F:kinase activity"/>
    <property type="evidence" value="ECO:0007669"/>
    <property type="project" value="UniProtKB-KW"/>
</dbReference>
<dbReference type="EMBL" id="JAVJIU010000001">
    <property type="protein sequence ID" value="MDR5589225.1"/>
    <property type="molecule type" value="Genomic_DNA"/>
</dbReference>
<dbReference type="InterPro" id="IPR029056">
    <property type="entry name" value="Ribokinase-like"/>
</dbReference>